<dbReference type="EMBL" id="JAVIZX010000001">
    <property type="protein sequence ID" value="MDR6212935.1"/>
    <property type="molecule type" value="Genomic_DNA"/>
</dbReference>
<dbReference type="Gene3D" id="3.30.70.270">
    <property type="match status" value="1"/>
</dbReference>
<feature type="transmembrane region" description="Helical" evidence="3">
    <location>
        <begin position="98"/>
        <end position="117"/>
    </location>
</feature>
<dbReference type="InterPro" id="IPR050469">
    <property type="entry name" value="Diguanylate_Cyclase"/>
</dbReference>
<evidence type="ECO:0000313" key="6">
    <source>
        <dbReference type="Proteomes" id="UP001267710"/>
    </source>
</evidence>
<dbReference type="PROSITE" id="PS50887">
    <property type="entry name" value="GGDEF"/>
    <property type="match status" value="1"/>
</dbReference>
<evidence type="ECO:0000259" key="4">
    <source>
        <dbReference type="PROSITE" id="PS50887"/>
    </source>
</evidence>
<proteinExistence type="predicted"/>
<keyword evidence="5" id="KW-0548">Nucleotidyltransferase</keyword>
<feature type="transmembrane region" description="Helical" evidence="3">
    <location>
        <begin position="191"/>
        <end position="210"/>
    </location>
</feature>
<feature type="transmembrane region" description="Helical" evidence="3">
    <location>
        <begin position="123"/>
        <end position="140"/>
    </location>
</feature>
<reference evidence="5 6" key="1">
    <citation type="submission" date="2023-08" db="EMBL/GenBank/DDBJ databases">
        <title>Functional and genomic diversity of the sorghum phyllosphere microbiome.</title>
        <authorList>
            <person name="Shade A."/>
        </authorList>
    </citation>
    <scope>NUCLEOTIDE SEQUENCE [LARGE SCALE GENOMIC DNA]</scope>
    <source>
        <strain evidence="5 6">SORGH_AS_0335</strain>
    </source>
</reference>
<dbReference type="NCBIfam" id="TIGR00254">
    <property type="entry name" value="GGDEF"/>
    <property type="match status" value="1"/>
</dbReference>
<feature type="transmembrane region" description="Helical" evidence="3">
    <location>
        <begin position="152"/>
        <end position="171"/>
    </location>
</feature>
<dbReference type="InterPro" id="IPR043128">
    <property type="entry name" value="Rev_trsase/Diguanyl_cyclase"/>
</dbReference>
<feature type="transmembrane region" description="Helical" evidence="3">
    <location>
        <begin position="6"/>
        <end position="26"/>
    </location>
</feature>
<dbReference type="PANTHER" id="PTHR45138:SF9">
    <property type="entry name" value="DIGUANYLATE CYCLASE DGCM-RELATED"/>
    <property type="match status" value="1"/>
</dbReference>
<keyword evidence="3" id="KW-0472">Membrane</keyword>
<comment type="catalytic activity">
    <reaction evidence="2">
        <text>2 GTP = 3',3'-c-di-GMP + 2 diphosphate</text>
        <dbReference type="Rhea" id="RHEA:24898"/>
        <dbReference type="ChEBI" id="CHEBI:33019"/>
        <dbReference type="ChEBI" id="CHEBI:37565"/>
        <dbReference type="ChEBI" id="CHEBI:58805"/>
        <dbReference type="EC" id="2.7.7.65"/>
    </reaction>
</comment>
<dbReference type="Pfam" id="PF00990">
    <property type="entry name" value="GGDEF"/>
    <property type="match status" value="1"/>
</dbReference>
<sequence>MPLDFVTLLAITAINLCMLAAVLPLIMGAGVSRAARSVQASILLQALGWVALIVSTRVRGTVWDQMLSTASMAAIAGAQWTLFIALRDWLGPRPGARWVPVLAIAIPLGYTLGFGHYAFRVGWSNFLLAALVLLVARATLAPQRPAQGRWRMLLCACLLLMAGFTAARGALGAFTSAYPSFSTPHPVNVGSAIAANVTAVLGIVALMVAWRTEAEDRLRALATTDALTGIANRRGFDLHAQTLLAEALEARDSVTAVMFDLDHFKRINDTYGHDVGDRALKLFARLLSEALPSGALAGRMGGEEFVALLKHRSDTPAAQQLDRRLRARLAAETGPHLGFSLDYSAGAATVSPQRMPAPVHLRIDLTARADAALYQAKERGRGLLMEAGVPA</sequence>
<dbReference type="PANTHER" id="PTHR45138">
    <property type="entry name" value="REGULATORY COMPONENTS OF SENSORY TRANSDUCTION SYSTEM"/>
    <property type="match status" value="1"/>
</dbReference>
<dbReference type="SUPFAM" id="SSF55073">
    <property type="entry name" value="Nucleotide cyclase"/>
    <property type="match status" value="1"/>
</dbReference>
<dbReference type="InterPro" id="IPR000160">
    <property type="entry name" value="GGDEF_dom"/>
</dbReference>
<dbReference type="InterPro" id="IPR029787">
    <property type="entry name" value="Nucleotide_cyclase"/>
</dbReference>
<keyword evidence="3" id="KW-0812">Transmembrane</keyword>
<keyword evidence="5" id="KW-0808">Transferase</keyword>
<protein>
    <recommendedName>
        <fullName evidence="1">diguanylate cyclase</fullName>
        <ecNumber evidence="1">2.7.7.65</ecNumber>
    </recommendedName>
</protein>
<dbReference type="Proteomes" id="UP001267710">
    <property type="component" value="Unassembled WGS sequence"/>
</dbReference>
<evidence type="ECO:0000313" key="5">
    <source>
        <dbReference type="EMBL" id="MDR6212935.1"/>
    </source>
</evidence>
<evidence type="ECO:0000256" key="3">
    <source>
        <dbReference type="SAM" id="Phobius"/>
    </source>
</evidence>
<accession>A0ABU1I6U4</accession>
<gene>
    <name evidence="5" type="ORF">QE399_000624</name>
</gene>
<feature type="domain" description="GGDEF" evidence="4">
    <location>
        <begin position="252"/>
        <end position="389"/>
    </location>
</feature>
<name>A0ABU1I6U4_9BURK</name>
<organism evidence="5 6">
    <name type="scientific">Paracidovorax wautersii</name>
    <dbReference type="NCBI Taxonomy" id="1177982"/>
    <lineage>
        <taxon>Bacteria</taxon>
        <taxon>Pseudomonadati</taxon>
        <taxon>Pseudomonadota</taxon>
        <taxon>Betaproteobacteria</taxon>
        <taxon>Burkholderiales</taxon>
        <taxon>Comamonadaceae</taxon>
        <taxon>Paracidovorax</taxon>
    </lineage>
</organism>
<dbReference type="EC" id="2.7.7.65" evidence="1"/>
<dbReference type="RefSeq" id="WP_309826025.1">
    <property type="nucleotide sequence ID" value="NZ_JAVIZX010000001.1"/>
</dbReference>
<comment type="caution">
    <text evidence="5">The sequence shown here is derived from an EMBL/GenBank/DDBJ whole genome shotgun (WGS) entry which is preliminary data.</text>
</comment>
<dbReference type="SMART" id="SM00267">
    <property type="entry name" value="GGDEF"/>
    <property type="match status" value="1"/>
</dbReference>
<keyword evidence="6" id="KW-1185">Reference proteome</keyword>
<dbReference type="CDD" id="cd01949">
    <property type="entry name" value="GGDEF"/>
    <property type="match status" value="1"/>
</dbReference>
<keyword evidence="3" id="KW-1133">Transmembrane helix</keyword>
<evidence type="ECO:0000256" key="2">
    <source>
        <dbReference type="ARBA" id="ARBA00034247"/>
    </source>
</evidence>
<feature type="transmembrane region" description="Helical" evidence="3">
    <location>
        <begin position="67"/>
        <end position="86"/>
    </location>
</feature>
<dbReference type="GO" id="GO:0052621">
    <property type="term" value="F:diguanylate cyclase activity"/>
    <property type="evidence" value="ECO:0007669"/>
    <property type="project" value="UniProtKB-EC"/>
</dbReference>
<feature type="transmembrane region" description="Helical" evidence="3">
    <location>
        <begin position="38"/>
        <end position="55"/>
    </location>
</feature>
<evidence type="ECO:0000256" key="1">
    <source>
        <dbReference type="ARBA" id="ARBA00012528"/>
    </source>
</evidence>